<dbReference type="Proteomes" id="UP000504693">
    <property type="component" value="Chromosome"/>
</dbReference>
<sequence length="261" mass="29383">MIRSWLREPLVHFLLAGAAIYVLVGWFGNPYGPTDRTIVLGADRKAEIAAGFERMIGRAPTDSELDGLIERWLREEILYREGLRLGLDADDPVVRRRLATKMDELAAASAETADVSDATLEEWLKSHPERFIDGGTVSLDQVWYASEETARAALASGRVTGNPISLPRSVEAMPRAEMREVFGLQFAQELAKLAPKPEWQGPIPSGFGWHLVHLRARDLGSVPPLAEIRQQVEADWRSETIAERRERAYRLLRDAYVVKKR</sequence>
<dbReference type="GO" id="GO:0003755">
    <property type="term" value="F:peptidyl-prolyl cis-trans isomerase activity"/>
    <property type="evidence" value="ECO:0007669"/>
    <property type="project" value="InterPro"/>
</dbReference>
<dbReference type="Pfam" id="PF13145">
    <property type="entry name" value="Rotamase_2"/>
    <property type="match status" value="1"/>
</dbReference>
<accession>A0A7D3XTD8</accession>
<gene>
    <name evidence="3" type="ORF">HQR01_13805</name>
</gene>
<proteinExistence type="predicted"/>
<reference evidence="3 4" key="1">
    <citation type="submission" date="2020-05" db="EMBL/GenBank/DDBJ databases">
        <title>Erythrobacter mangrovi sp. nov., isolated from rhizosphere soil of mangrove plant (Kandelia candel).</title>
        <authorList>
            <person name="Ye Y.H."/>
        </authorList>
    </citation>
    <scope>NUCLEOTIDE SEQUENCE [LARGE SCALE GENOMIC DNA]</scope>
    <source>
        <strain evidence="3 4">EB310</strain>
    </source>
</reference>
<feature type="domain" description="PpiC" evidence="2">
    <location>
        <begin position="115"/>
        <end position="230"/>
    </location>
</feature>
<feature type="transmembrane region" description="Helical" evidence="1">
    <location>
        <begin position="9"/>
        <end position="28"/>
    </location>
</feature>
<dbReference type="AlphaFoldDB" id="A0A7D3XTD8"/>
<dbReference type="KEGG" id="emv:HQR01_13805"/>
<evidence type="ECO:0000313" key="4">
    <source>
        <dbReference type="Proteomes" id="UP000504693"/>
    </source>
</evidence>
<evidence type="ECO:0000256" key="1">
    <source>
        <dbReference type="SAM" id="Phobius"/>
    </source>
</evidence>
<name>A0A7D3XTD8_9SPHN</name>
<protein>
    <submittedName>
        <fullName evidence="3">Peptidyl-prolyl cis-trans isomerase</fullName>
    </submittedName>
</protein>
<dbReference type="EMBL" id="CP053921">
    <property type="protein sequence ID" value="QKG72351.1"/>
    <property type="molecule type" value="Genomic_DNA"/>
</dbReference>
<keyword evidence="3" id="KW-0413">Isomerase</keyword>
<dbReference type="InterPro" id="IPR000297">
    <property type="entry name" value="PPIase_PpiC"/>
</dbReference>
<keyword evidence="1" id="KW-0812">Transmembrane</keyword>
<keyword evidence="1" id="KW-1133">Transmembrane helix</keyword>
<keyword evidence="4" id="KW-1185">Reference proteome</keyword>
<evidence type="ECO:0000313" key="3">
    <source>
        <dbReference type="EMBL" id="QKG72351.1"/>
    </source>
</evidence>
<evidence type="ECO:0000259" key="2">
    <source>
        <dbReference type="Pfam" id="PF13145"/>
    </source>
</evidence>
<dbReference type="RefSeq" id="WP_173215531.1">
    <property type="nucleotide sequence ID" value="NZ_CP053921.1"/>
</dbReference>
<organism evidence="3 4">
    <name type="scientific">Erythrobacter mangrovi</name>
    <dbReference type="NCBI Taxonomy" id="2739433"/>
    <lineage>
        <taxon>Bacteria</taxon>
        <taxon>Pseudomonadati</taxon>
        <taxon>Pseudomonadota</taxon>
        <taxon>Alphaproteobacteria</taxon>
        <taxon>Sphingomonadales</taxon>
        <taxon>Erythrobacteraceae</taxon>
        <taxon>Erythrobacter/Porphyrobacter group</taxon>
        <taxon>Erythrobacter</taxon>
    </lineage>
</organism>
<keyword evidence="1" id="KW-0472">Membrane</keyword>